<accession>A0A0N0P405</accession>
<dbReference type="PANTHER" id="PTHR11102:SF147">
    <property type="entry name" value="SEL1L ADAPTOR SUBUNIT OF ERAD E3 UBIQUITIN LIGASE"/>
    <property type="match status" value="1"/>
</dbReference>
<dbReference type="SMART" id="SM00671">
    <property type="entry name" value="SEL1"/>
    <property type="match status" value="7"/>
</dbReference>
<dbReference type="InterPro" id="IPR006597">
    <property type="entry name" value="Sel1-like"/>
</dbReference>
<feature type="signal peptide" evidence="3">
    <location>
        <begin position="1"/>
        <end position="43"/>
    </location>
</feature>
<proteinExistence type="inferred from homology"/>
<feature type="compositionally biased region" description="Basic and acidic residues" evidence="2">
    <location>
        <begin position="981"/>
        <end position="990"/>
    </location>
</feature>
<dbReference type="GO" id="GO:0036503">
    <property type="term" value="P:ERAD pathway"/>
    <property type="evidence" value="ECO:0007669"/>
    <property type="project" value="TreeGrafter"/>
</dbReference>
<feature type="compositionally biased region" description="Polar residues" evidence="2">
    <location>
        <begin position="469"/>
        <end position="478"/>
    </location>
</feature>
<gene>
    <name evidence="4" type="ORF">ABL78_6206</name>
</gene>
<keyword evidence="5" id="KW-1185">Reference proteome</keyword>
<feature type="region of interest" description="Disordered" evidence="2">
    <location>
        <begin position="960"/>
        <end position="1032"/>
    </location>
</feature>
<dbReference type="Proteomes" id="UP000038009">
    <property type="component" value="Unassembled WGS sequence"/>
</dbReference>
<dbReference type="PANTHER" id="PTHR11102">
    <property type="entry name" value="SEL-1-LIKE PROTEIN"/>
    <property type="match status" value="1"/>
</dbReference>
<dbReference type="VEuPathDB" id="TriTrypDB:Lsey_0235_0050"/>
<feature type="chain" id="PRO_5005857111" evidence="3">
    <location>
        <begin position="44"/>
        <end position="1422"/>
    </location>
</feature>
<dbReference type="InterPro" id="IPR011990">
    <property type="entry name" value="TPR-like_helical_dom_sf"/>
</dbReference>
<dbReference type="EMBL" id="LJSK01000235">
    <property type="protein sequence ID" value="KPI84739.1"/>
    <property type="molecule type" value="Genomic_DNA"/>
</dbReference>
<evidence type="ECO:0000256" key="2">
    <source>
        <dbReference type="SAM" id="MobiDB-lite"/>
    </source>
</evidence>
<feature type="region of interest" description="Disordered" evidence="2">
    <location>
        <begin position="375"/>
        <end position="529"/>
    </location>
</feature>
<feature type="compositionally biased region" description="Low complexity" evidence="2">
    <location>
        <begin position="299"/>
        <end position="314"/>
    </location>
</feature>
<evidence type="ECO:0000313" key="4">
    <source>
        <dbReference type="EMBL" id="KPI84739.1"/>
    </source>
</evidence>
<dbReference type="Gene3D" id="1.25.40.10">
    <property type="entry name" value="Tetratricopeptide repeat domain"/>
    <property type="match status" value="3"/>
</dbReference>
<evidence type="ECO:0000256" key="1">
    <source>
        <dbReference type="ARBA" id="ARBA00038101"/>
    </source>
</evidence>
<dbReference type="GO" id="GO:0005789">
    <property type="term" value="C:endoplasmic reticulum membrane"/>
    <property type="evidence" value="ECO:0007669"/>
    <property type="project" value="TreeGrafter"/>
</dbReference>
<dbReference type="InterPro" id="IPR050767">
    <property type="entry name" value="Sel1_AlgK"/>
</dbReference>
<comment type="caution">
    <text evidence="4">The sequence shown here is derived from an EMBL/GenBank/DDBJ whole genome shotgun (WGS) entry which is preliminary data.</text>
</comment>
<dbReference type="Pfam" id="PF08238">
    <property type="entry name" value="Sel1"/>
    <property type="match status" value="7"/>
</dbReference>
<sequence length="1422" mass="151349">MPVSQVNRSRRCSRGRIRSGACNALRFVVPLLVMLCLSTLALSHVETAQTGDSPVTAVSSSSVAVAAHDDAAQIVADATASVSSGAHTAEPVPDATPTGADKGLPEKAFDAENVAFSEGAGNAAACAGSNECSAPLKHLRQDGTTEMAEEQLGLGVSDPPSGSTVAASNNASHTEMAALCDGTAVAEESITQCNGGVHASEASEKRTGFAVNEPAVHVGEERGLHASPPTQESAVSSPVLDTTTTTTIRDALHSSEDFQAPQDQAAPLLDGTDNALESHARNEGAADPMDWNSSSRLTSEAPAAASSSGLSELAASAQHGNVPMPQQTEAEVDSTTHEHSEAIADPAPVSSEHAGAAEQEGLPASLLLERTASPNAAVEEPTEGDAPSKPPAVPDTKVDEVKTDAGSYAPGAAPELFPPTEERSSTDPTDSVSPQIAEPVAPQVFSSVDTDRSGDIPAPAAAAADPRQGSDNMRNNASPLKKDGPDTSSSLASALKSLSTDPKHKGANMEVSAATPVPRPPFIEAQPRRPKAQPSRLALSYLYYHALEALYVEENVTLFVHRARDAAPYGHARLNWLLGVLHAYGIGVPRSEREALMYYSFAVMEGVPEAHMALGYRYRYALGVNSSCEMALAHYREAADGVAMTYDGSTVDLEGSSVTELSGSRTILSGGGRRGILSLFSYRQDSIMLRNTKHVQQDLLSLIYEADRGSGQALLLLGYIYLKGSSTVRRDGRKAEAYLRQAAEMGIPEAHGALGSLYFSGEASTDPPLQRDLVYAHHHYSIGAAMGDAVSLNGLGFLYAIGYIKDDKVAQPANVEGGPSDPSLDFGFHPYHPDFAKAARLFEQSKSTEGTYNLAVLYLYGRGVKQDRALAQQLFLKAAHRGSVLAQWQLAHLIDENSEGRLSECVKASELYRETASYGSWHRGDTGGRGGGLGATRAASTSFFRSSFLASLRGFHTDDAEGAHSSDADSYSEAAAGRRQHSGDDEKRETTASSDTDDISADGRSKGGAGQWQQSDVGSGEDSDGLSAPRTSADYERLLGRVRRRLHTVEEGLRLSDSGEGPAVLSLATFVELLSLTEVGDAESAWLAAKFVDDYLEVQGEKAEPVKGEVTLMWPSTTAARPSPETGSAAPFLSPAEARSKLLFYLLQRTVLNEKQKRDIYGAAYLRLGDLFYYGEAPQHGVDMARAMKYYLIAADVHHNPQALFNVGFMYQLGLHKAPRATLVSSKDFATELPAMRGVVWKVHSTPPHFLTSAPSMFLTGKAVAHAWNRDSVHPTSRAVDVYMAWMYYTESLKREAQGWMAVRFALMTLNLQWSLRHFGLSGTIQGPHQGSSSFSSSRGKPSPMPGSGNAGGASAGAGITADESFLKPFTDAAYEEAMVLYSELSGMVTSLWAWYWRVEQAVLYGSISVFTLALLVRHQAL</sequence>
<dbReference type="OrthoDB" id="27934at2759"/>
<evidence type="ECO:0000313" key="5">
    <source>
        <dbReference type="Proteomes" id="UP000038009"/>
    </source>
</evidence>
<dbReference type="OMA" id="DAAPYGH"/>
<feature type="region of interest" description="Disordered" evidence="2">
    <location>
        <begin position="82"/>
        <end position="104"/>
    </location>
</feature>
<reference evidence="4 5" key="1">
    <citation type="journal article" date="2015" name="PLoS Pathog.">
        <title>Leptomonas seymouri: Adaptations to the Dixenous Life Cycle Analyzed by Genome Sequencing, Transcriptome Profiling and Co-infection with Leishmania donovani.</title>
        <authorList>
            <person name="Kraeva N."/>
            <person name="Butenko A."/>
            <person name="Hlavacova J."/>
            <person name="Kostygov A."/>
            <person name="Myskova J."/>
            <person name="Grybchuk D."/>
            <person name="Lestinova T."/>
            <person name="Votypka J."/>
            <person name="Volf P."/>
            <person name="Opperdoes F."/>
            <person name="Flegontov P."/>
            <person name="Lukes J."/>
            <person name="Yurchenko V."/>
        </authorList>
    </citation>
    <scope>NUCLEOTIDE SEQUENCE [LARGE SCALE GENOMIC DNA]</scope>
    <source>
        <strain evidence="4 5">ATCC 30220</strain>
    </source>
</reference>
<name>A0A0N0P405_LEPSE</name>
<evidence type="ECO:0000256" key="3">
    <source>
        <dbReference type="SAM" id="SignalP"/>
    </source>
</evidence>
<keyword evidence="3" id="KW-0732">Signal</keyword>
<dbReference type="SUPFAM" id="SSF81901">
    <property type="entry name" value="HCP-like"/>
    <property type="match status" value="4"/>
</dbReference>
<feature type="region of interest" description="Disordered" evidence="2">
    <location>
        <begin position="1328"/>
        <end position="1356"/>
    </location>
</feature>
<comment type="similarity">
    <text evidence="1">Belongs to the sel-1 family.</text>
</comment>
<feature type="compositionally biased region" description="Low complexity" evidence="2">
    <location>
        <begin position="488"/>
        <end position="499"/>
    </location>
</feature>
<protein>
    <submittedName>
        <fullName evidence="4">Uncharacterized protein</fullName>
    </submittedName>
</protein>
<feature type="region of interest" description="Disordered" evidence="2">
    <location>
        <begin position="282"/>
        <end position="314"/>
    </location>
</feature>
<organism evidence="4 5">
    <name type="scientific">Leptomonas seymouri</name>
    <dbReference type="NCBI Taxonomy" id="5684"/>
    <lineage>
        <taxon>Eukaryota</taxon>
        <taxon>Discoba</taxon>
        <taxon>Euglenozoa</taxon>
        <taxon>Kinetoplastea</taxon>
        <taxon>Metakinetoplastina</taxon>
        <taxon>Trypanosomatida</taxon>
        <taxon>Trypanosomatidae</taxon>
        <taxon>Leishmaniinae</taxon>
        <taxon>Leptomonas</taxon>
    </lineage>
</organism>